<dbReference type="InterPro" id="IPR002495">
    <property type="entry name" value="Glyco_trans_8"/>
</dbReference>
<feature type="compositionally biased region" description="Low complexity" evidence="16">
    <location>
        <begin position="368"/>
        <end position="386"/>
    </location>
</feature>
<feature type="compositionally biased region" description="Low complexity" evidence="16">
    <location>
        <begin position="557"/>
        <end position="579"/>
    </location>
</feature>
<evidence type="ECO:0000313" key="17">
    <source>
        <dbReference type="EMBL" id="AAS51480.1"/>
    </source>
</evidence>
<feature type="region of interest" description="Disordered" evidence="16">
    <location>
        <begin position="339"/>
        <end position="401"/>
    </location>
</feature>
<dbReference type="CAZy" id="GT8">
    <property type="family name" value="Glycosyltransferase Family 8"/>
</dbReference>
<protein>
    <recommendedName>
        <fullName evidence="12">glycogenin glucosyltransferase</fullName>
        <ecNumber evidence="12">2.4.1.186</ecNumber>
    </recommendedName>
</protein>
<keyword evidence="10" id="KW-0464">Manganese</keyword>
<dbReference type="GO" id="GO:0005773">
    <property type="term" value="C:vacuole"/>
    <property type="evidence" value="ECO:0007669"/>
    <property type="project" value="UniProtKB-SubCell"/>
</dbReference>
<dbReference type="Gene3D" id="3.90.550.10">
    <property type="entry name" value="Spore Coat Polysaccharide Biosynthesis Protein SpsA, Chain A"/>
    <property type="match status" value="1"/>
</dbReference>
<evidence type="ECO:0000256" key="10">
    <source>
        <dbReference type="ARBA" id="ARBA00023211"/>
    </source>
</evidence>
<dbReference type="eggNOG" id="KOG1950">
    <property type="taxonomic scope" value="Eukaryota"/>
</dbReference>
<keyword evidence="18" id="KW-1185">Reference proteome</keyword>
<proteinExistence type="inferred from homology"/>
<evidence type="ECO:0000256" key="6">
    <source>
        <dbReference type="ARBA" id="ARBA00022679"/>
    </source>
</evidence>
<keyword evidence="9" id="KW-0325">Glycoprotein</keyword>
<dbReference type="InterPro" id="IPR029044">
    <property type="entry name" value="Nucleotide-diphossugar_trans"/>
</dbReference>
<dbReference type="CDD" id="cd02537">
    <property type="entry name" value="GT8_Glycogenin"/>
    <property type="match status" value="1"/>
</dbReference>
<dbReference type="GO" id="GO:0046872">
    <property type="term" value="F:metal ion binding"/>
    <property type="evidence" value="ECO:0007669"/>
    <property type="project" value="UniProtKB-KW"/>
</dbReference>
<evidence type="ECO:0000256" key="15">
    <source>
        <dbReference type="ARBA" id="ARBA00059480"/>
    </source>
</evidence>
<dbReference type="EC" id="2.4.1.186" evidence="12"/>
<dbReference type="OrthoDB" id="2014201at2759"/>
<organism evidence="17 18">
    <name type="scientific">Eremothecium gossypii (strain ATCC 10895 / CBS 109.51 / FGSC 9923 / NRRL Y-1056)</name>
    <name type="common">Yeast</name>
    <name type="synonym">Ashbya gossypii</name>
    <dbReference type="NCBI Taxonomy" id="284811"/>
    <lineage>
        <taxon>Eukaryota</taxon>
        <taxon>Fungi</taxon>
        <taxon>Dikarya</taxon>
        <taxon>Ascomycota</taxon>
        <taxon>Saccharomycotina</taxon>
        <taxon>Saccharomycetes</taxon>
        <taxon>Saccharomycetales</taxon>
        <taxon>Saccharomycetaceae</taxon>
        <taxon>Eremothecium</taxon>
    </lineage>
</organism>
<evidence type="ECO:0000256" key="4">
    <source>
        <dbReference type="ARBA" id="ARBA00022490"/>
    </source>
</evidence>
<keyword evidence="6" id="KW-0808">Transferase</keyword>
<dbReference type="InterPro" id="IPR050587">
    <property type="entry name" value="GNT1/Glycosyltrans_8"/>
</dbReference>
<dbReference type="GO" id="GO:0005737">
    <property type="term" value="C:cytoplasm"/>
    <property type="evidence" value="ECO:0000318"/>
    <property type="project" value="GO_Central"/>
</dbReference>
<evidence type="ECO:0000256" key="11">
    <source>
        <dbReference type="ARBA" id="ARBA00038162"/>
    </source>
</evidence>
<feature type="region of interest" description="Disordered" evidence="16">
    <location>
        <begin position="279"/>
        <end position="327"/>
    </location>
</feature>
<evidence type="ECO:0000256" key="16">
    <source>
        <dbReference type="SAM" id="MobiDB-lite"/>
    </source>
</evidence>
<dbReference type="RefSeq" id="NP_983656.1">
    <property type="nucleotide sequence ID" value="NM_209009.1"/>
</dbReference>
<comment type="function">
    <text evidence="15">Self-glucosylating initiator of glycogen synthesis. It catalyzes the formation of a short alpha (1,4)-glucosyl chain covalently attached via a glucose 1-O-tyrosyl linkage to internal tyrosine residues and these chains act as primers for the elongation reaction catalyzed by glycogen synthase. Capable of transferring glucosyl residues to unbound acceptors such as free oligoglucans or oligoglucan derivatives.</text>
</comment>
<dbReference type="AlphaFoldDB" id="Q75BL7"/>
<evidence type="ECO:0000256" key="1">
    <source>
        <dbReference type="ARBA" id="ARBA00001936"/>
    </source>
</evidence>
<dbReference type="KEGG" id="ago:AGOS_ACR254C"/>
<keyword evidence="7" id="KW-0479">Metal-binding</keyword>
<feature type="compositionally biased region" description="Low complexity" evidence="16">
    <location>
        <begin position="300"/>
        <end position="318"/>
    </location>
</feature>
<keyword evidence="4" id="KW-0963">Cytoplasm</keyword>
<evidence type="ECO:0000256" key="13">
    <source>
        <dbReference type="ARBA" id="ARBA00050886"/>
    </source>
</evidence>
<evidence type="ECO:0000256" key="9">
    <source>
        <dbReference type="ARBA" id="ARBA00023180"/>
    </source>
</evidence>
<dbReference type="PANTHER" id="PTHR11183">
    <property type="entry name" value="GLYCOGENIN SUBFAMILY MEMBER"/>
    <property type="match status" value="1"/>
</dbReference>
<sequence length="597" mass="63791">MLVGIATLLYSADYLPGAFTLAFRVRELLVESREHRLVLLATPEVLDNVSEDVLRALHELYDEVIRLAGDESASKTALARHRTNLAALGRPELADTFHKLQLWKLTQFRKVLYLDCDAFPLHSGFLEAVDQVPDQAPRQLAAVPDCGWPDLFNSGVMVLVPSLAVHGELAAHVETALSIDGADQGLLNLFFNRACHRGTLPNEWRTLPFLYNVTVPNAGYQATPALDYFRRRIAVVHFIGHEKPWISRGVSDSFRELWWQTYNRFLARHFSCPAFSTGNASEGPDVSAPQADGTQSWAPAPESRQAARAFAARPAAPAHDPYSSAPVCESHAGTPVYESHAGAPAFESHSGAPAFESHSGAPAYESHAGAPAAEQQPQAYSQSWAPLPSPQPPAPAPKTHLWTPMQEPQLAVPSCPEPLPSAPCAWDGTKEPPSKDAPPEAYKLALVGTYSWSTASPTLVPEDALLAESASLGSPFHSCKSTDKLPLCNPSPGPPRPAPAAAPRPPGIHLPAPAAPARPRPVRSSLQPAPELLRPEPPAVAPAAASSSAAPAPPAAPAADPAPTEAPRASPAPAAAAAPPLFPWERYKPKSTRVFPE</sequence>
<dbReference type="EMBL" id="AE016816">
    <property type="protein sequence ID" value="AAS51480.1"/>
    <property type="molecule type" value="Genomic_DNA"/>
</dbReference>
<evidence type="ECO:0000256" key="12">
    <source>
        <dbReference type="ARBA" id="ARBA00038934"/>
    </source>
</evidence>
<dbReference type="GO" id="GO:0008466">
    <property type="term" value="F:glycogenin glucosyltransferase activity"/>
    <property type="evidence" value="ECO:0007669"/>
    <property type="project" value="UniProtKB-EC"/>
</dbReference>
<evidence type="ECO:0000256" key="8">
    <source>
        <dbReference type="ARBA" id="ARBA00023056"/>
    </source>
</evidence>
<dbReference type="Pfam" id="PF01501">
    <property type="entry name" value="Glyco_transf_8"/>
    <property type="match status" value="1"/>
</dbReference>
<dbReference type="SUPFAM" id="SSF53448">
    <property type="entry name" value="Nucleotide-diphospho-sugar transferases"/>
    <property type="match status" value="1"/>
</dbReference>
<reference evidence="18" key="2">
    <citation type="journal article" date="2013" name="G3 (Bethesda)">
        <title>Genomes of Ashbya fungi isolated from insects reveal four mating-type loci, numerous translocations, lack of transposons, and distinct gene duplications.</title>
        <authorList>
            <person name="Dietrich F.S."/>
            <person name="Voegeli S."/>
            <person name="Kuo S."/>
            <person name="Philippsen P."/>
        </authorList>
    </citation>
    <scope>GENOME REANNOTATION</scope>
    <source>
        <strain evidence="18">ATCC 10895 / CBS 109.51 / FGSC 9923 / NRRL Y-1056</strain>
    </source>
</reference>
<evidence type="ECO:0000256" key="7">
    <source>
        <dbReference type="ARBA" id="ARBA00022723"/>
    </source>
</evidence>
<comment type="subcellular location">
    <subcellularLocation>
        <location evidence="3">Cytoplasm</location>
    </subcellularLocation>
    <subcellularLocation>
        <location evidence="2">Vacuole</location>
    </subcellularLocation>
</comment>
<dbReference type="STRING" id="284811.Q75BL7"/>
<feature type="compositionally biased region" description="Pro residues" evidence="16">
    <location>
        <begin position="489"/>
        <end position="519"/>
    </location>
</feature>
<keyword evidence="8" id="KW-0320">Glycogen biosynthesis</keyword>
<comment type="catalytic activity">
    <reaction evidence="13">
        <text>[1,4-alpha-D-glucosyl](n)-L-tyrosyl-[glycogenin] + UDP-alpha-D-glucose = [1,4-alpha-D-glucosyl](n+1)-L-tyrosyl-[glycogenin] + UDP + H(+)</text>
        <dbReference type="Rhea" id="RHEA:56560"/>
        <dbReference type="Rhea" id="RHEA-COMP:14606"/>
        <dbReference type="Rhea" id="RHEA-COMP:14607"/>
        <dbReference type="ChEBI" id="CHEBI:15378"/>
        <dbReference type="ChEBI" id="CHEBI:58223"/>
        <dbReference type="ChEBI" id="CHEBI:58885"/>
        <dbReference type="ChEBI" id="CHEBI:140574"/>
        <dbReference type="EC" id="2.4.1.186"/>
    </reaction>
</comment>
<comment type="cofactor">
    <cofactor evidence="1">
        <name>Mn(2+)</name>
        <dbReference type="ChEBI" id="CHEBI:29035"/>
    </cofactor>
</comment>
<reference evidence="17 18" key="1">
    <citation type="journal article" date="2004" name="Science">
        <title>The Ashbya gossypii genome as a tool for mapping the ancient Saccharomyces cerevisiae genome.</title>
        <authorList>
            <person name="Dietrich F.S."/>
            <person name="Voegeli S."/>
            <person name="Brachat S."/>
            <person name="Lerch A."/>
            <person name="Gates K."/>
            <person name="Steiner S."/>
            <person name="Mohr C."/>
            <person name="Pohlmann R."/>
            <person name="Luedi P."/>
            <person name="Choi S."/>
            <person name="Wing R.A."/>
            <person name="Flavier A."/>
            <person name="Gaffney T.D."/>
            <person name="Philippsen P."/>
        </authorList>
    </citation>
    <scope>NUCLEOTIDE SEQUENCE [LARGE SCALE GENOMIC DNA]</scope>
    <source>
        <strain evidence="18">ATCC 10895 / CBS 109.51 / FGSC 9923 / NRRL Y-1056</strain>
    </source>
</reference>
<dbReference type="OMA" id="FHKLQLW"/>
<name>Q75BL7_EREGS</name>
<dbReference type="InParanoid" id="Q75BL7"/>
<feature type="region of interest" description="Disordered" evidence="16">
    <location>
        <begin position="473"/>
        <end position="597"/>
    </location>
</feature>
<dbReference type="GeneID" id="4619791"/>
<evidence type="ECO:0000256" key="2">
    <source>
        <dbReference type="ARBA" id="ARBA00004116"/>
    </source>
</evidence>
<comment type="similarity">
    <text evidence="11">Belongs to the glycosyltransferase 8 family. Glycogenin subfamily.</text>
</comment>
<dbReference type="GO" id="GO:0005978">
    <property type="term" value="P:glycogen biosynthetic process"/>
    <property type="evidence" value="ECO:0007669"/>
    <property type="project" value="UniProtKB-KW"/>
</dbReference>
<dbReference type="FunFam" id="3.90.550.10:FF:000148">
    <property type="entry name" value="Glg2p"/>
    <property type="match status" value="1"/>
</dbReference>
<dbReference type="Proteomes" id="UP000000591">
    <property type="component" value="Chromosome III"/>
</dbReference>
<evidence type="ECO:0000256" key="3">
    <source>
        <dbReference type="ARBA" id="ARBA00004496"/>
    </source>
</evidence>
<dbReference type="HOGENOM" id="CLU_482292_0_0_1"/>
<dbReference type="GO" id="GO:0016757">
    <property type="term" value="F:glycosyltransferase activity"/>
    <property type="evidence" value="ECO:0000318"/>
    <property type="project" value="GO_Central"/>
</dbReference>
<accession>Q75BL7</accession>
<keyword evidence="5" id="KW-0926">Vacuole</keyword>
<feature type="compositionally biased region" description="Low complexity" evidence="16">
    <location>
        <begin position="541"/>
        <end position="550"/>
    </location>
</feature>
<feature type="compositionally biased region" description="Pro residues" evidence="16">
    <location>
        <begin position="387"/>
        <end position="396"/>
    </location>
</feature>
<comment type="catalytic activity">
    <reaction evidence="14">
        <text>L-tyrosyl-[glycogenin] + UDP-alpha-D-glucose = alpha-D-glucosyl-L-tyrosyl-[glycogenin] + UDP + H(+)</text>
        <dbReference type="Rhea" id="RHEA:23360"/>
        <dbReference type="Rhea" id="RHEA-COMP:14604"/>
        <dbReference type="Rhea" id="RHEA-COMP:14605"/>
        <dbReference type="ChEBI" id="CHEBI:15378"/>
        <dbReference type="ChEBI" id="CHEBI:46858"/>
        <dbReference type="ChEBI" id="CHEBI:58223"/>
        <dbReference type="ChEBI" id="CHEBI:58885"/>
        <dbReference type="ChEBI" id="CHEBI:140573"/>
        <dbReference type="EC" id="2.4.1.186"/>
    </reaction>
</comment>
<evidence type="ECO:0000256" key="5">
    <source>
        <dbReference type="ARBA" id="ARBA00022554"/>
    </source>
</evidence>
<evidence type="ECO:0000313" key="18">
    <source>
        <dbReference type="Proteomes" id="UP000000591"/>
    </source>
</evidence>
<gene>
    <name evidence="17" type="ORF">AGOS_ACR254C</name>
</gene>
<evidence type="ECO:0000256" key="14">
    <source>
        <dbReference type="ARBA" id="ARBA00052293"/>
    </source>
</evidence>